<dbReference type="AlphaFoldDB" id="A0A9E7FPI7"/>
<protein>
    <submittedName>
        <fullName evidence="1">Uncharacterized protein</fullName>
    </submittedName>
</protein>
<reference evidence="1" key="1">
    <citation type="submission" date="2022-05" db="EMBL/GenBank/DDBJ databases">
        <title>The Musa troglodytarum L. genome provides insights into the mechanism of non-climacteric behaviour and enrichment of carotenoids.</title>
        <authorList>
            <person name="Wang J."/>
        </authorList>
    </citation>
    <scope>NUCLEOTIDE SEQUENCE</scope>
    <source>
        <tissue evidence="1">Leaf</tissue>
    </source>
</reference>
<organism evidence="1 2">
    <name type="scientific">Musa troglodytarum</name>
    <name type="common">fe'i banana</name>
    <dbReference type="NCBI Taxonomy" id="320322"/>
    <lineage>
        <taxon>Eukaryota</taxon>
        <taxon>Viridiplantae</taxon>
        <taxon>Streptophyta</taxon>
        <taxon>Embryophyta</taxon>
        <taxon>Tracheophyta</taxon>
        <taxon>Spermatophyta</taxon>
        <taxon>Magnoliopsida</taxon>
        <taxon>Liliopsida</taxon>
        <taxon>Zingiberales</taxon>
        <taxon>Musaceae</taxon>
        <taxon>Musa</taxon>
    </lineage>
</organism>
<gene>
    <name evidence="1" type="ORF">MUK42_10518</name>
</gene>
<evidence type="ECO:0000313" key="1">
    <source>
        <dbReference type="EMBL" id="URD99710.1"/>
    </source>
</evidence>
<dbReference type="EMBL" id="CP097506">
    <property type="protein sequence ID" value="URD99710.1"/>
    <property type="molecule type" value="Genomic_DNA"/>
</dbReference>
<name>A0A9E7FPI7_9LILI</name>
<sequence length="117" mass="12708">MDGSCSDRCTYVQENASRGLKSVKNGWRCSSCVFYQSVGIIGGGVVYGPLSGEITPTLTASCTMEKMILFDPMSGLYCQHFDLLSLVTGGRKGKQVVPRIPLIRPRNADVRSSVLSR</sequence>
<keyword evidence="2" id="KW-1185">Reference proteome</keyword>
<evidence type="ECO:0000313" key="2">
    <source>
        <dbReference type="Proteomes" id="UP001055439"/>
    </source>
</evidence>
<proteinExistence type="predicted"/>
<dbReference type="Proteomes" id="UP001055439">
    <property type="component" value="Chromosome 4"/>
</dbReference>
<accession>A0A9E7FPI7</accession>